<evidence type="ECO:0000256" key="6">
    <source>
        <dbReference type="SAM" id="Phobius"/>
    </source>
</evidence>
<reference evidence="7 8" key="1">
    <citation type="submission" date="2018-08" db="EMBL/GenBank/DDBJ databases">
        <title>Genomic Encyclopedia of Type Strains, Phase IV (KMG-IV): sequencing the most valuable type-strain genomes for metagenomic binning, comparative biology and taxonomic classification.</title>
        <authorList>
            <person name="Goeker M."/>
        </authorList>
    </citation>
    <scope>NUCLEOTIDE SEQUENCE [LARGE SCALE GENOMIC DNA]</scope>
    <source>
        <strain evidence="7 8">BW863</strain>
    </source>
</reference>
<dbReference type="InterPro" id="IPR052719">
    <property type="entry name" value="CvpA-like"/>
</dbReference>
<keyword evidence="3 6" id="KW-1133">Transmembrane helix</keyword>
<keyword evidence="4 6" id="KW-0472">Membrane</keyword>
<proteinExistence type="predicted"/>
<organism evidence="7 8">
    <name type="scientific">Methylovirgula ligni</name>
    <dbReference type="NCBI Taxonomy" id="569860"/>
    <lineage>
        <taxon>Bacteria</taxon>
        <taxon>Pseudomonadati</taxon>
        <taxon>Pseudomonadota</taxon>
        <taxon>Alphaproteobacteria</taxon>
        <taxon>Hyphomicrobiales</taxon>
        <taxon>Beijerinckiaceae</taxon>
        <taxon>Methylovirgula</taxon>
    </lineage>
</organism>
<dbReference type="GO" id="GO:0016020">
    <property type="term" value="C:membrane"/>
    <property type="evidence" value="ECO:0007669"/>
    <property type="project" value="UniProtKB-SubCell"/>
</dbReference>
<sequence length="226" mass="23150">MPSYLDLGVIAIVLISAALAMVRGFTREVLAIASWGAAAVAAIYFHPLVLPFVKPYISKDTVALAAAAAIVFFATLIVVSIITVKVSDAILDSKVGPLDRSLGFVFGAARGLLLCVIAFAFFNWLVPEKAQPGWVRDAKTKPLLVSTGDQLMALLPDDPEGLLNKLKKAKPTAGDEAVPDSDSDGKLTPTAPTAAPAAPGAAPAPAPNTTPPAPAPAAPAPAQAPN</sequence>
<dbReference type="InterPro" id="IPR003825">
    <property type="entry name" value="Colicin-V_CvpA"/>
</dbReference>
<feature type="transmembrane region" description="Helical" evidence="6">
    <location>
        <begin position="62"/>
        <end position="84"/>
    </location>
</feature>
<dbReference type="Pfam" id="PF02674">
    <property type="entry name" value="Colicin_V"/>
    <property type="match status" value="1"/>
</dbReference>
<evidence type="ECO:0000256" key="4">
    <source>
        <dbReference type="ARBA" id="ARBA00023136"/>
    </source>
</evidence>
<dbReference type="OrthoDB" id="9806894at2"/>
<dbReference type="PANTHER" id="PTHR36926:SF1">
    <property type="entry name" value="COLICIN V PRODUCTION PROTEIN"/>
    <property type="match status" value="1"/>
</dbReference>
<feature type="compositionally biased region" description="Pro residues" evidence="5">
    <location>
        <begin position="202"/>
        <end position="226"/>
    </location>
</feature>
<name>A0A3D9YTJ5_9HYPH</name>
<evidence type="ECO:0000256" key="1">
    <source>
        <dbReference type="ARBA" id="ARBA00004141"/>
    </source>
</evidence>
<feature type="transmembrane region" description="Helical" evidence="6">
    <location>
        <begin position="104"/>
        <end position="126"/>
    </location>
</feature>
<feature type="region of interest" description="Disordered" evidence="5">
    <location>
        <begin position="169"/>
        <end position="226"/>
    </location>
</feature>
<dbReference type="GO" id="GO:0009403">
    <property type="term" value="P:toxin biosynthetic process"/>
    <property type="evidence" value="ECO:0007669"/>
    <property type="project" value="InterPro"/>
</dbReference>
<dbReference type="PANTHER" id="PTHR36926">
    <property type="entry name" value="COLICIN V PRODUCTION PROTEIN"/>
    <property type="match status" value="1"/>
</dbReference>
<feature type="compositionally biased region" description="Low complexity" evidence="5">
    <location>
        <begin position="188"/>
        <end position="201"/>
    </location>
</feature>
<evidence type="ECO:0000256" key="5">
    <source>
        <dbReference type="SAM" id="MobiDB-lite"/>
    </source>
</evidence>
<dbReference type="Proteomes" id="UP000256900">
    <property type="component" value="Unassembled WGS sequence"/>
</dbReference>
<comment type="caution">
    <text evidence="7">The sequence shown here is derived from an EMBL/GenBank/DDBJ whole genome shotgun (WGS) entry which is preliminary data.</text>
</comment>
<protein>
    <submittedName>
        <fullName evidence="7">Membrane protein required for colicin V production</fullName>
    </submittedName>
</protein>
<gene>
    <name evidence="7" type="ORF">DES32_3059</name>
</gene>
<dbReference type="RefSeq" id="WP_115837559.1">
    <property type="nucleotide sequence ID" value="NZ_CP025086.1"/>
</dbReference>
<keyword evidence="8" id="KW-1185">Reference proteome</keyword>
<feature type="transmembrane region" description="Helical" evidence="6">
    <location>
        <begin position="7"/>
        <end position="26"/>
    </location>
</feature>
<evidence type="ECO:0000313" key="8">
    <source>
        <dbReference type="Proteomes" id="UP000256900"/>
    </source>
</evidence>
<evidence type="ECO:0000256" key="3">
    <source>
        <dbReference type="ARBA" id="ARBA00022989"/>
    </source>
</evidence>
<dbReference type="AlphaFoldDB" id="A0A3D9YTJ5"/>
<evidence type="ECO:0000313" key="7">
    <source>
        <dbReference type="EMBL" id="REF84212.1"/>
    </source>
</evidence>
<evidence type="ECO:0000256" key="2">
    <source>
        <dbReference type="ARBA" id="ARBA00022692"/>
    </source>
</evidence>
<keyword evidence="2 6" id="KW-0812">Transmembrane</keyword>
<feature type="transmembrane region" description="Helical" evidence="6">
    <location>
        <begin position="32"/>
        <end position="50"/>
    </location>
</feature>
<dbReference type="EMBL" id="QUMO01000005">
    <property type="protein sequence ID" value="REF84212.1"/>
    <property type="molecule type" value="Genomic_DNA"/>
</dbReference>
<accession>A0A3D9YTJ5</accession>
<comment type="subcellular location">
    <subcellularLocation>
        <location evidence="1">Membrane</location>
        <topology evidence="1">Multi-pass membrane protein</topology>
    </subcellularLocation>
</comment>